<evidence type="ECO:0000256" key="6">
    <source>
        <dbReference type="ARBA" id="ARBA00023163"/>
    </source>
</evidence>
<feature type="region of interest" description="Disordered" evidence="8">
    <location>
        <begin position="227"/>
        <end position="251"/>
    </location>
</feature>
<dbReference type="Pfam" id="PF00172">
    <property type="entry name" value="Zn_clus"/>
    <property type="match status" value="1"/>
</dbReference>
<keyword evidence="6" id="KW-0804">Transcription</keyword>
<protein>
    <submittedName>
        <fullName evidence="10">Zn(2)-C6 fungal-type DNA-binding domain</fullName>
    </submittedName>
</protein>
<dbReference type="GO" id="GO:0005634">
    <property type="term" value="C:nucleus"/>
    <property type="evidence" value="ECO:0007669"/>
    <property type="project" value="UniProtKB-SubCell"/>
</dbReference>
<proteinExistence type="predicted"/>
<dbReference type="CDD" id="cd00067">
    <property type="entry name" value="GAL4"/>
    <property type="match status" value="1"/>
</dbReference>
<dbReference type="CDD" id="cd12148">
    <property type="entry name" value="fungal_TF_MHR"/>
    <property type="match status" value="1"/>
</dbReference>
<keyword evidence="5 10" id="KW-0238">DNA-binding</keyword>
<evidence type="ECO:0000256" key="5">
    <source>
        <dbReference type="ARBA" id="ARBA00023125"/>
    </source>
</evidence>
<dbReference type="SUPFAM" id="SSF57701">
    <property type="entry name" value="Zn2/Cys6 DNA-binding domain"/>
    <property type="match status" value="1"/>
</dbReference>
<dbReference type="PROSITE" id="PS50048">
    <property type="entry name" value="ZN2_CY6_FUNGAL_2"/>
    <property type="match status" value="1"/>
</dbReference>
<feature type="region of interest" description="Disordered" evidence="8">
    <location>
        <begin position="295"/>
        <end position="318"/>
    </location>
</feature>
<feature type="region of interest" description="Disordered" evidence="8">
    <location>
        <begin position="105"/>
        <end position="174"/>
    </location>
</feature>
<evidence type="ECO:0000259" key="9">
    <source>
        <dbReference type="PROSITE" id="PS50048"/>
    </source>
</evidence>
<dbReference type="SMART" id="SM00906">
    <property type="entry name" value="Fungal_trans"/>
    <property type="match status" value="1"/>
</dbReference>
<dbReference type="InterPro" id="IPR036864">
    <property type="entry name" value="Zn2-C6_fun-type_DNA-bd_sf"/>
</dbReference>
<name>A0A0F7SZ68_PHARH</name>
<feature type="compositionally biased region" description="Polar residues" evidence="8">
    <location>
        <begin position="153"/>
        <end position="174"/>
    </location>
</feature>
<feature type="compositionally biased region" description="Polar residues" evidence="8">
    <location>
        <begin position="336"/>
        <end position="354"/>
    </location>
</feature>
<evidence type="ECO:0000256" key="8">
    <source>
        <dbReference type="SAM" id="MobiDB-lite"/>
    </source>
</evidence>
<feature type="compositionally biased region" description="Polar residues" evidence="8">
    <location>
        <begin position="299"/>
        <end position="318"/>
    </location>
</feature>
<comment type="subcellular location">
    <subcellularLocation>
        <location evidence="1">Nucleus</location>
    </subcellularLocation>
</comment>
<keyword evidence="3" id="KW-0862">Zinc</keyword>
<dbReference type="SMART" id="SM00066">
    <property type="entry name" value="GAL4"/>
    <property type="match status" value="1"/>
</dbReference>
<dbReference type="InterPro" id="IPR052202">
    <property type="entry name" value="Yeast_MetPath_Reg"/>
</dbReference>
<evidence type="ECO:0000256" key="7">
    <source>
        <dbReference type="ARBA" id="ARBA00023242"/>
    </source>
</evidence>
<feature type="compositionally biased region" description="Low complexity" evidence="8">
    <location>
        <begin position="110"/>
        <end position="128"/>
    </location>
</feature>
<dbReference type="GO" id="GO:0000981">
    <property type="term" value="F:DNA-binding transcription factor activity, RNA polymerase II-specific"/>
    <property type="evidence" value="ECO:0007669"/>
    <property type="project" value="InterPro"/>
</dbReference>
<dbReference type="GO" id="GO:0006351">
    <property type="term" value="P:DNA-templated transcription"/>
    <property type="evidence" value="ECO:0007669"/>
    <property type="project" value="InterPro"/>
</dbReference>
<feature type="region of interest" description="Disordered" evidence="8">
    <location>
        <begin position="834"/>
        <end position="863"/>
    </location>
</feature>
<dbReference type="AlphaFoldDB" id="A0A0F7SZ68"/>
<dbReference type="PANTHER" id="PTHR47782:SF1">
    <property type="entry name" value="PYRIMIDINE PATHWAY REGULATORY PROTEIN 1"/>
    <property type="match status" value="1"/>
</dbReference>
<dbReference type="InterPro" id="IPR007219">
    <property type="entry name" value="XnlR_reg_dom"/>
</dbReference>
<evidence type="ECO:0000256" key="3">
    <source>
        <dbReference type="ARBA" id="ARBA00022833"/>
    </source>
</evidence>
<feature type="region of interest" description="Disordered" evidence="8">
    <location>
        <begin position="336"/>
        <end position="399"/>
    </location>
</feature>
<feature type="compositionally biased region" description="Basic and acidic residues" evidence="8">
    <location>
        <begin position="839"/>
        <end position="849"/>
    </location>
</feature>
<dbReference type="PROSITE" id="PS00463">
    <property type="entry name" value="ZN2_CY6_FUNGAL_1"/>
    <property type="match status" value="1"/>
</dbReference>
<organism evidence="10">
    <name type="scientific">Phaffia rhodozyma</name>
    <name type="common">Yeast</name>
    <name type="synonym">Xanthophyllomyces dendrorhous</name>
    <dbReference type="NCBI Taxonomy" id="264483"/>
    <lineage>
        <taxon>Eukaryota</taxon>
        <taxon>Fungi</taxon>
        <taxon>Dikarya</taxon>
        <taxon>Basidiomycota</taxon>
        <taxon>Agaricomycotina</taxon>
        <taxon>Tremellomycetes</taxon>
        <taxon>Cystofilobasidiales</taxon>
        <taxon>Mrakiaceae</taxon>
        <taxon>Phaffia</taxon>
    </lineage>
</organism>
<feature type="region of interest" description="Disordered" evidence="8">
    <location>
        <begin position="879"/>
        <end position="902"/>
    </location>
</feature>
<sequence>MDASNARLERRPVVLSLLSEVAVKFRFTHRLRPTTVSTSAISACARCRSRKSKCDGKLPACGSCVKAKVECIGFDAVSKKNVSRSYLYELEQEIVQLRRELASRDAATASQNGQESSGNGNSGDNSNGVGAHHHPLSPSEHQSRSYNDDRGPHQQNMTGSNDASPSYNGFHSGQQEIKPDVTMFNQPYSDNNHQQQQQGFSGQMMIDPQLQSSSSPYQPMNQSYFRAQSHPTSTTSGTPGDAGSSNSGRKDIGSLVNGVGFAGVESGEPKFMGTSSGISLARMVLSSVMKTGPAGATHPNYNPNSQINHYGSSSNTPNHAEAEALDALAQLAQHPEYTSTQSTTGSNAVPTSNLRGGDPSSSSSSYAVSPSVGGAQGTSPVEGGVNDSGSVPPKRERIHIAALPPRGAIERLLEVYDQYIQFQNQTLHMPSFIRQLTRVLDEPDEASEVDLFFVLMFLALSTMALSRTMDPTSDLRMSSEAFHAEAMKHIDCILASSNHIGIQGILLCCQYALFNPGRGSIWYLTGMAMRQCIEYGYHHESPSSSDNNPLEIDMKRRLFWQAYKLDRQLCFNLGRPPMISDEFINTPYPSLMDDSLISDSSLGTGEPAVCKQVSRHVITIRRIQSDIQRRLHRVSPGDKLCLMGMPDEEWFANMLEQLKTWLNNVPVGDMSLQNGAEQQCPVALQTFSGLPSAYPGSSFGMSSIIKLSNQDCATDVSGQQDELFVARSAYVVYGLWNVAIGNIDDPPSLEESISDIQSCTSVLQALSFNVSSSAACRETFEILSTAVLRRLTDGDTGNYLDVSLMPASTLGAVDSANSGLNDLNAFMGSGRPASACGPHVDDSAEDSGRTADQAAAPLPSDLQGLDDLFLKPLGSHMSSFESTRDPFGSQAPGDHSFDQQSVFDNIINSPAPMASFSAQ</sequence>
<feature type="compositionally biased region" description="Basic and acidic residues" evidence="8">
    <location>
        <begin position="141"/>
        <end position="152"/>
    </location>
</feature>
<feature type="compositionally biased region" description="Low complexity" evidence="8">
    <location>
        <begin position="359"/>
        <end position="373"/>
    </location>
</feature>
<keyword evidence="4" id="KW-0805">Transcription regulation</keyword>
<keyword evidence="2" id="KW-0479">Metal-binding</keyword>
<dbReference type="Gene3D" id="4.10.240.10">
    <property type="entry name" value="Zn(2)-C6 fungal-type DNA-binding domain"/>
    <property type="match status" value="1"/>
</dbReference>
<dbReference type="GO" id="GO:0008270">
    <property type="term" value="F:zinc ion binding"/>
    <property type="evidence" value="ECO:0007669"/>
    <property type="project" value="InterPro"/>
</dbReference>
<dbReference type="PANTHER" id="PTHR47782">
    <property type="entry name" value="ZN(II)2CYS6 TRANSCRIPTION FACTOR (EUROFUNG)-RELATED"/>
    <property type="match status" value="1"/>
</dbReference>
<dbReference type="GO" id="GO:0043565">
    <property type="term" value="F:sequence-specific DNA binding"/>
    <property type="evidence" value="ECO:0007669"/>
    <property type="project" value="TreeGrafter"/>
</dbReference>
<dbReference type="EMBL" id="LN483332">
    <property type="protein sequence ID" value="CED85628.1"/>
    <property type="molecule type" value="Genomic_DNA"/>
</dbReference>
<keyword evidence="7" id="KW-0539">Nucleus</keyword>
<reference evidence="10" key="1">
    <citation type="submission" date="2014-08" db="EMBL/GenBank/DDBJ databases">
        <authorList>
            <person name="Sharma Rahul"/>
            <person name="Thines Marco"/>
        </authorList>
    </citation>
    <scope>NUCLEOTIDE SEQUENCE</scope>
</reference>
<feature type="domain" description="Zn(2)-C6 fungal-type" evidence="9">
    <location>
        <begin position="43"/>
        <end position="71"/>
    </location>
</feature>
<accession>A0A0F7SZ68</accession>
<evidence type="ECO:0000256" key="4">
    <source>
        <dbReference type="ARBA" id="ARBA00023015"/>
    </source>
</evidence>
<dbReference type="Pfam" id="PF04082">
    <property type="entry name" value="Fungal_trans"/>
    <property type="match status" value="1"/>
</dbReference>
<dbReference type="InterPro" id="IPR001138">
    <property type="entry name" value="Zn2Cys6_DnaBD"/>
</dbReference>
<evidence type="ECO:0000256" key="2">
    <source>
        <dbReference type="ARBA" id="ARBA00022723"/>
    </source>
</evidence>
<evidence type="ECO:0000313" key="10">
    <source>
        <dbReference type="EMBL" id="CED85628.1"/>
    </source>
</evidence>
<dbReference type="GO" id="GO:0045944">
    <property type="term" value="P:positive regulation of transcription by RNA polymerase II"/>
    <property type="evidence" value="ECO:0007669"/>
    <property type="project" value="TreeGrafter"/>
</dbReference>
<evidence type="ECO:0000256" key="1">
    <source>
        <dbReference type="ARBA" id="ARBA00004123"/>
    </source>
</evidence>